<comment type="subcellular location">
    <subcellularLocation>
        <location evidence="2">Cell membrane</location>
        <topology evidence="2">Multi-pass membrane protein</topology>
    </subcellularLocation>
</comment>
<comment type="catalytic activity">
    <reaction evidence="1">
        <text>ATP + protein L-histidine = ADP + protein N-phospho-L-histidine.</text>
        <dbReference type="EC" id="2.7.13.3"/>
    </reaction>
</comment>
<evidence type="ECO:0000256" key="7">
    <source>
        <dbReference type="ARBA" id="ARBA00022777"/>
    </source>
</evidence>
<dbReference type="PROSITE" id="PS50109">
    <property type="entry name" value="HIS_KIN"/>
    <property type="match status" value="1"/>
</dbReference>
<dbReference type="AlphaFoldDB" id="A0A2W7NWX6"/>
<dbReference type="EMBL" id="QKZL01000009">
    <property type="protein sequence ID" value="PZX15742.1"/>
    <property type="molecule type" value="Genomic_DNA"/>
</dbReference>
<evidence type="ECO:0000256" key="10">
    <source>
        <dbReference type="SAM" id="Phobius"/>
    </source>
</evidence>
<keyword evidence="5" id="KW-0808">Transferase</keyword>
<organism evidence="12 13">
    <name type="scientific">Palleronia aestuarii</name>
    <dbReference type="NCBI Taxonomy" id="568105"/>
    <lineage>
        <taxon>Bacteria</taxon>
        <taxon>Pseudomonadati</taxon>
        <taxon>Pseudomonadota</taxon>
        <taxon>Alphaproteobacteria</taxon>
        <taxon>Rhodobacterales</taxon>
        <taxon>Roseobacteraceae</taxon>
        <taxon>Palleronia</taxon>
    </lineage>
</organism>
<evidence type="ECO:0000256" key="8">
    <source>
        <dbReference type="ARBA" id="ARBA00022840"/>
    </source>
</evidence>
<accession>A0A2W7NWX6</accession>
<dbReference type="PANTHER" id="PTHR44936:SF10">
    <property type="entry name" value="SENSOR PROTEIN RSTB"/>
    <property type="match status" value="1"/>
</dbReference>
<gene>
    <name evidence="12" type="ORF">LX81_02374</name>
</gene>
<evidence type="ECO:0000256" key="5">
    <source>
        <dbReference type="ARBA" id="ARBA00022679"/>
    </source>
</evidence>
<name>A0A2W7NWX6_9RHOB</name>
<dbReference type="GO" id="GO:0005886">
    <property type="term" value="C:plasma membrane"/>
    <property type="evidence" value="ECO:0007669"/>
    <property type="project" value="UniProtKB-SubCell"/>
</dbReference>
<keyword evidence="10" id="KW-1133">Transmembrane helix</keyword>
<keyword evidence="6" id="KW-0547">Nucleotide-binding</keyword>
<feature type="compositionally biased region" description="Low complexity" evidence="9">
    <location>
        <begin position="376"/>
        <end position="388"/>
    </location>
</feature>
<dbReference type="GO" id="GO:0005524">
    <property type="term" value="F:ATP binding"/>
    <property type="evidence" value="ECO:0007669"/>
    <property type="project" value="UniProtKB-KW"/>
</dbReference>
<comment type="caution">
    <text evidence="12">The sequence shown here is derived from an EMBL/GenBank/DDBJ whole genome shotgun (WGS) entry which is preliminary data.</text>
</comment>
<dbReference type="Proteomes" id="UP000248916">
    <property type="component" value="Unassembled WGS sequence"/>
</dbReference>
<evidence type="ECO:0000256" key="9">
    <source>
        <dbReference type="SAM" id="MobiDB-lite"/>
    </source>
</evidence>
<reference evidence="12 13" key="1">
    <citation type="submission" date="2018-06" db="EMBL/GenBank/DDBJ databases">
        <title>Genomic Encyclopedia of Archaeal and Bacterial Type Strains, Phase II (KMG-II): from individual species to whole genera.</title>
        <authorList>
            <person name="Goeker M."/>
        </authorList>
    </citation>
    <scope>NUCLEOTIDE SEQUENCE [LARGE SCALE GENOMIC DNA]</scope>
    <source>
        <strain evidence="12 13">DSM 22009</strain>
    </source>
</reference>
<sequence length="388" mass="41105">MRLYQFLAARPLPKTFMGKIMLVSFVGVHIPIFGAVAFVLVYTGEEISQQLPILAAMLVATLAGTIATMFAMSALMAPIRTATNALETFLRHREIPSLPVRYTDEAGILLRGVQESITRLDNALTTARLQNDGVDQSGKFQVISGLSHDIRTPLNHILGFAQLLRAEAIGPLGTENYSELADMVSQSGEDLVSLLQTVLDLSAAEAEQPEDGALDQLDAAALLRDTVALEHLHAELRGVHMTLDAPETAVFMGRTESLRQAVSCMLQIAIETSAAEEAPGPIAVRLDEDLSGRFVVSVHDGGRALAAGDIPPELEGLAVSASGGAIAPEGVRSASPIALRLSLVHTLARVMGGTLELRTGADGQKEQRLTLDRARPAATAGQTRAAAA</sequence>
<dbReference type="InterPro" id="IPR036890">
    <property type="entry name" value="HATPase_C_sf"/>
</dbReference>
<keyword evidence="10" id="KW-0812">Transmembrane</keyword>
<keyword evidence="8" id="KW-0067">ATP-binding</keyword>
<evidence type="ECO:0000259" key="11">
    <source>
        <dbReference type="PROSITE" id="PS50109"/>
    </source>
</evidence>
<dbReference type="Gene3D" id="1.10.287.130">
    <property type="match status" value="1"/>
</dbReference>
<dbReference type="SMART" id="SM00388">
    <property type="entry name" value="HisKA"/>
    <property type="match status" value="1"/>
</dbReference>
<evidence type="ECO:0000256" key="6">
    <source>
        <dbReference type="ARBA" id="ARBA00022741"/>
    </source>
</evidence>
<proteinExistence type="predicted"/>
<feature type="transmembrane region" description="Helical" evidence="10">
    <location>
        <begin position="20"/>
        <end position="41"/>
    </location>
</feature>
<evidence type="ECO:0000313" key="13">
    <source>
        <dbReference type="Proteomes" id="UP000248916"/>
    </source>
</evidence>
<dbReference type="Gene3D" id="3.30.565.10">
    <property type="entry name" value="Histidine kinase-like ATPase, C-terminal domain"/>
    <property type="match status" value="1"/>
</dbReference>
<dbReference type="OrthoDB" id="9813151at2"/>
<keyword evidence="10" id="KW-0472">Membrane</keyword>
<dbReference type="InterPro" id="IPR003661">
    <property type="entry name" value="HisK_dim/P_dom"/>
</dbReference>
<dbReference type="RefSeq" id="WP_111537509.1">
    <property type="nucleotide sequence ID" value="NZ_QKZL01000009.1"/>
</dbReference>
<keyword evidence="4" id="KW-1003">Cell membrane</keyword>
<protein>
    <recommendedName>
        <fullName evidence="3">histidine kinase</fullName>
        <ecNumber evidence="3">2.7.13.3</ecNumber>
    </recommendedName>
</protein>
<evidence type="ECO:0000256" key="1">
    <source>
        <dbReference type="ARBA" id="ARBA00000085"/>
    </source>
</evidence>
<feature type="compositionally biased region" description="Basic and acidic residues" evidence="9">
    <location>
        <begin position="363"/>
        <end position="375"/>
    </location>
</feature>
<evidence type="ECO:0000256" key="4">
    <source>
        <dbReference type="ARBA" id="ARBA00022475"/>
    </source>
</evidence>
<evidence type="ECO:0000256" key="2">
    <source>
        <dbReference type="ARBA" id="ARBA00004651"/>
    </source>
</evidence>
<dbReference type="PANTHER" id="PTHR44936">
    <property type="entry name" value="SENSOR PROTEIN CREC"/>
    <property type="match status" value="1"/>
</dbReference>
<keyword evidence="13" id="KW-1185">Reference proteome</keyword>
<dbReference type="CDD" id="cd00082">
    <property type="entry name" value="HisKA"/>
    <property type="match status" value="1"/>
</dbReference>
<evidence type="ECO:0000256" key="3">
    <source>
        <dbReference type="ARBA" id="ARBA00012438"/>
    </source>
</evidence>
<dbReference type="InterPro" id="IPR036097">
    <property type="entry name" value="HisK_dim/P_sf"/>
</dbReference>
<dbReference type="GO" id="GO:0000155">
    <property type="term" value="F:phosphorelay sensor kinase activity"/>
    <property type="evidence" value="ECO:0007669"/>
    <property type="project" value="InterPro"/>
</dbReference>
<dbReference type="SUPFAM" id="SSF47384">
    <property type="entry name" value="Homodimeric domain of signal transducing histidine kinase"/>
    <property type="match status" value="1"/>
</dbReference>
<dbReference type="InterPro" id="IPR050980">
    <property type="entry name" value="2C_sensor_his_kinase"/>
</dbReference>
<dbReference type="InterPro" id="IPR005467">
    <property type="entry name" value="His_kinase_dom"/>
</dbReference>
<dbReference type="Pfam" id="PF00512">
    <property type="entry name" value="HisKA"/>
    <property type="match status" value="1"/>
</dbReference>
<feature type="transmembrane region" description="Helical" evidence="10">
    <location>
        <begin position="53"/>
        <end position="77"/>
    </location>
</feature>
<evidence type="ECO:0000313" key="12">
    <source>
        <dbReference type="EMBL" id="PZX15742.1"/>
    </source>
</evidence>
<dbReference type="EC" id="2.7.13.3" evidence="3"/>
<keyword evidence="7 12" id="KW-0418">Kinase</keyword>
<feature type="region of interest" description="Disordered" evidence="9">
    <location>
        <begin position="361"/>
        <end position="388"/>
    </location>
</feature>
<dbReference type="SUPFAM" id="SSF55874">
    <property type="entry name" value="ATPase domain of HSP90 chaperone/DNA topoisomerase II/histidine kinase"/>
    <property type="match status" value="1"/>
</dbReference>
<feature type="domain" description="Histidine kinase" evidence="11">
    <location>
        <begin position="145"/>
        <end position="375"/>
    </location>
</feature>